<evidence type="ECO:0000256" key="1">
    <source>
        <dbReference type="SAM" id="MobiDB-lite"/>
    </source>
</evidence>
<dbReference type="OrthoDB" id="5399555at2759"/>
<feature type="region of interest" description="Disordered" evidence="1">
    <location>
        <begin position="1"/>
        <end position="83"/>
    </location>
</feature>
<sequence length="158" mass="17264">MAPSVRPPTPTSDSTVPSKNLNLALQMPNSSSADPEPHTSSSPSPPTLTNESPSSASQNRASVRLSTYSMTPSLAPSVGSLDPEIRPIVDGLERLKNPPLEDKQRVFLNEEKRENLARLALNAKLERALSRRMTSQDAVMRPRKPSVVEVVNEKKEKV</sequence>
<dbReference type="RefSeq" id="XP_006697149.1">
    <property type="nucleotide sequence ID" value="XM_006697086.1"/>
</dbReference>
<organism evidence="3">
    <name type="scientific">Chaetomium thermophilum (strain DSM 1495 / CBS 144.50 / IMI 039719)</name>
    <name type="common">Thermochaetoides thermophila</name>
    <dbReference type="NCBI Taxonomy" id="759272"/>
    <lineage>
        <taxon>Eukaryota</taxon>
        <taxon>Fungi</taxon>
        <taxon>Dikarya</taxon>
        <taxon>Ascomycota</taxon>
        <taxon>Pezizomycotina</taxon>
        <taxon>Sordariomycetes</taxon>
        <taxon>Sordariomycetidae</taxon>
        <taxon>Sordariales</taxon>
        <taxon>Chaetomiaceae</taxon>
        <taxon>Thermochaetoides</taxon>
    </lineage>
</organism>
<feature type="compositionally biased region" description="Polar residues" evidence="1">
    <location>
        <begin position="56"/>
        <end position="74"/>
    </location>
</feature>
<accession>G0SH42</accession>
<dbReference type="KEGG" id="cthr:CTHT_0068620"/>
<dbReference type="EMBL" id="GL988047">
    <property type="protein sequence ID" value="EGS17531.1"/>
    <property type="molecule type" value="Genomic_DNA"/>
</dbReference>
<feature type="compositionally biased region" description="Low complexity" evidence="1">
    <location>
        <begin position="38"/>
        <end position="55"/>
    </location>
</feature>
<protein>
    <submittedName>
        <fullName evidence="2">Uncharacterized protein</fullName>
    </submittedName>
</protein>
<reference evidence="2 3" key="1">
    <citation type="journal article" date="2011" name="Cell">
        <title>Insight into structure and assembly of the nuclear pore complex by utilizing the genome of a eukaryotic thermophile.</title>
        <authorList>
            <person name="Amlacher S."/>
            <person name="Sarges P."/>
            <person name="Flemming D."/>
            <person name="van Noort V."/>
            <person name="Kunze R."/>
            <person name="Devos D.P."/>
            <person name="Arumugam M."/>
            <person name="Bork P."/>
            <person name="Hurt E."/>
        </authorList>
    </citation>
    <scope>NUCLEOTIDE SEQUENCE [LARGE SCALE GENOMIC DNA]</scope>
    <source>
        <strain evidence="3">DSM 1495 / CBS 144.50 / IMI 039719</strain>
    </source>
</reference>
<dbReference type="Proteomes" id="UP000008066">
    <property type="component" value="Unassembled WGS sequence"/>
</dbReference>
<feature type="compositionally biased region" description="Polar residues" evidence="1">
    <location>
        <begin position="19"/>
        <end position="33"/>
    </location>
</feature>
<evidence type="ECO:0000313" key="3">
    <source>
        <dbReference type="Proteomes" id="UP000008066"/>
    </source>
</evidence>
<proteinExistence type="predicted"/>
<dbReference type="GeneID" id="18260900"/>
<keyword evidence="3" id="KW-1185">Reference proteome</keyword>
<feature type="compositionally biased region" description="Pro residues" evidence="1">
    <location>
        <begin position="1"/>
        <end position="10"/>
    </location>
</feature>
<dbReference type="OMA" id="METPQLA"/>
<dbReference type="AlphaFoldDB" id="G0SH42"/>
<dbReference type="HOGENOM" id="CLU_125059_1_0_1"/>
<gene>
    <name evidence="2" type="ORF">CTHT_0068620</name>
</gene>
<name>G0SH42_CHATD</name>
<evidence type="ECO:0000313" key="2">
    <source>
        <dbReference type="EMBL" id="EGS17531.1"/>
    </source>
</evidence>